<dbReference type="OrthoDB" id="6490254at2"/>
<protein>
    <submittedName>
        <fullName evidence="2">DUF2778 domain-containing protein</fullName>
    </submittedName>
</protein>
<organism evidence="2 3">
    <name type="scientific">Citrobacter amalonaticus</name>
    <dbReference type="NCBI Taxonomy" id="35703"/>
    <lineage>
        <taxon>Bacteria</taxon>
        <taxon>Pseudomonadati</taxon>
        <taxon>Pseudomonadota</taxon>
        <taxon>Gammaproteobacteria</taxon>
        <taxon>Enterobacterales</taxon>
        <taxon>Enterobacteriaceae</taxon>
        <taxon>Citrobacter</taxon>
    </lineage>
</organism>
<comment type="caution">
    <text evidence="2">The sequence shown here is derived from an EMBL/GenBank/DDBJ whole genome shotgun (WGS) entry which is preliminary data.</text>
</comment>
<proteinExistence type="predicted"/>
<dbReference type="Pfam" id="PF10908">
    <property type="entry name" value="Tlde1_dom"/>
    <property type="match status" value="1"/>
</dbReference>
<dbReference type="Proteomes" id="UP000237003">
    <property type="component" value="Unassembled WGS sequence"/>
</dbReference>
<evidence type="ECO:0000313" key="3">
    <source>
        <dbReference type="Proteomes" id="UP000237003"/>
    </source>
</evidence>
<gene>
    <name evidence="2" type="ORF">C3430_20170</name>
</gene>
<evidence type="ECO:0000313" key="2">
    <source>
        <dbReference type="EMBL" id="POU63021.1"/>
    </source>
</evidence>
<name>A0A2S4RT37_CITAM</name>
<sequence>MIRCTFHLNGGQLSTLSCPGVGFFPAYSGNAGPHRNNPASITVVKKGPLPPGLYYIVTRQRGGLHSRWRDMVHGLESGSDRDLWFALYRQDSQIDDISFIDGVERGNFRLHPAGKSGISDGCITLPSHADYAILLEALLSTPSVMVTAQLKAFGTIQVY</sequence>
<dbReference type="PROSITE" id="PS51257">
    <property type="entry name" value="PROKAR_LIPOPROTEIN"/>
    <property type="match status" value="1"/>
</dbReference>
<accession>A0A2S4RT37</accession>
<dbReference type="InterPro" id="IPR021225">
    <property type="entry name" value="Tlde1_dom"/>
</dbReference>
<dbReference type="AlphaFoldDB" id="A0A2S4RT37"/>
<feature type="domain" description="Tlde1" evidence="1">
    <location>
        <begin position="24"/>
        <end position="147"/>
    </location>
</feature>
<reference evidence="2 3" key="1">
    <citation type="submission" date="2018-01" db="EMBL/GenBank/DDBJ databases">
        <title>Complete genome sequences of 14 Citrobacter spp. isolated from plant in Canada.</title>
        <authorList>
            <person name="Bhandare S.G."/>
            <person name="Colavecchio A."/>
            <person name="Jeukens J."/>
            <person name="Emond-Rheault J.-G."/>
            <person name="Freschi L."/>
            <person name="Hamel J."/>
            <person name="Kukavica-Ibrulj I."/>
            <person name="Levesque R."/>
            <person name="Goodridge L."/>
        </authorList>
    </citation>
    <scope>NUCLEOTIDE SEQUENCE [LARGE SCALE GENOMIC DNA]</scope>
    <source>
        <strain evidence="2 3">S1285</strain>
    </source>
</reference>
<dbReference type="EMBL" id="PQLX01000008">
    <property type="protein sequence ID" value="POU63021.1"/>
    <property type="molecule type" value="Genomic_DNA"/>
</dbReference>
<evidence type="ECO:0000259" key="1">
    <source>
        <dbReference type="Pfam" id="PF10908"/>
    </source>
</evidence>
<dbReference type="RefSeq" id="WP_047499201.1">
    <property type="nucleotide sequence ID" value="NZ_PQLX01000008.1"/>
</dbReference>